<comment type="caution">
    <text evidence="3">The sequence shown here is derived from an EMBL/GenBank/DDBJ whole genome shotgun (WGS) entry which is preliminary data.</text>
</comment>
<dbReference type="EMBL" id="JAPFFM010000010">
    <property type="protein sequence ID" value="KAJ6738583.1"/>
    <property type="molecule type" value="Genomic_DNA"/>
</dbReference>
<dbReference type="PANTHER" id="PTHR23024">
    <property type="entry name" value="ARYLACETAMIDE DEACETYLASE"/>
    <property type="match status" value="1"/>
</dbReference>
<gene>
    <name evidence="3" type="ORF">OIU74_003527</name>
</gene>
<evidence type="ECO:0000313" key="3">
    <source>
        <dbReference type="EMBL" id="KAJ6738583.1"/>
    </source>
</evidence>
<comment type="similarity">
    <text evidence="1">Belongs to the 'GDXG' lipolytic enzyme family.</text>
</comment>
<sequence length="403" mass="45152">MTTHPTNQPRATPIPYPRNSAIKNLQLFHLIFTPFLLLSFVNMSNETLAPAKLVIPWRTRLVLAVLSVVTDMSRRSDGTINRRLLNLLDFKSSPSPNKPVRSVFSSDITVDPTRNLWFRLYTPENSGVDGGDPASLPVLIFFHGGGFSFLSAASSTYDAVCRRFARRFPAIVLSVDYRLTPEHRFPCQYDDGFDVLRFLDNNRANGSLPPNADLSKCFLAGDSAGANLAHHVAVRVCRAGFQNVKVIGLVSIQPYFGGQERTRSELQLVGYPLVSVERTDWCWKVFLPDGSDRDHPAVNVSGPNAEDISGLDFPDTIVFVCGLDPLQDWQRRYYEWLKRSGKKGYLDRVFKHVSRILYLPGSTLSLENYSRRSKNLLTGDCPGYSLTSKPIARPPSYCGVVHH</sequence>
<protein>
    <submittedName>
        <fullName evidence="3">CARBOXYLESTERASE 18-RELATED</fullName>
    </submittedName>
</protein>
<proteinExistence type="inferred from homology"/>
<accession>A0A9Q0ZL86</accession>
<dbReference type="Pfam" id="PF07859">
    <property type="entry name" value="Abhydrolase_3"/>
    <property type="match status" value="1"/>
</dbReference>
<evidence type="ECO:0000259" key="2">
    <source>
        <dbReference type="Pfam" id="PF07859"/>
    </source>
</evidence>
<dbReference type="PANTHER" id="PTHR23024:SF609">
    <property type="entry name" value="CARBOXYLESTERASE 18-RELATED"/>
    <property type="match status" value="1"/>
</dbReference>
<dbReference type="AlphaFoldDB" id="A0A9Q0ZL86"/>
<organism evidence="3 4">
    <name type="scientific">Salix koriyanagi</name>
    <dbReference type="NCBI Taxonomy" id="2511006"/>
    <lineage>
        <taxon>Eukaryota</taxon>
        <taxon>Viridiplantae</taxon>
        <taxon>Streptophyta</taxon>
        <taxon>Embryophyta</taxon>
        <taxon>Tracheophyta</taxon>
        <taxon>Spermatophyta</taxon>
        <taxon>Magnoliopsida</taxon>
        <taxon>eudicotyledons</taxon>
        <taxon>Gunneridae</taxon>
        <taxon>Pentapetalae</taxon>
        <taxon>rosids</taxon>
        <taxon>fabids</taxon>
        <taxon>Malpighiales</taxon>
        <taxon>Salicaceae</taxon>
        <taxon>Saliceae</taxon>
        <taxon>Salix</taxon>
    </lineage>
</organism>
<dbReference type="Gene3D" id="3.40.50.1820">
    <property type="entry name" value="alpha/beta hydrolase"/>
    <property type="match status" value="1"/>
</dbReference>
<dbReference type="InterPro" id="IPR050466">
    <property type="entry name" value="Carboxylest/Gibb_receptor"/>
</dbReference>
<dbReference type="Proteomes" id="UP001151752">
    <property type="component" value="Chromosome 4"/>
</dbReference>
<dbReference type="InterPro" id="IPR013094">
    <property type="entry name" value="AB_hydrolase_3"/>
</dbReference>
<dbReference type="SUPFAM" id="SSF53474">
    <property type="entry name" value="alpha/beta-Hydrolases"/>
    <property type="match status" value="1"/>
</dbReference>
<feature type="domain" description="Alpha/beta hydrolase fold-3" evidence="2">
    <location>
        <begin position="139"/>
        <end position="343"/>
    </location>
</feature>
<dbReference type="InterPro" id="IPR029058">
    <property type="entry name" value="AB_hydrolase_fold"/>
</dbReference>
<dbReference type="GO" id="GO:0052689">
    <property type="term" value="F:carboxylic ester hydrolase activity"/>
    <property type="evidence" value="ECO:0007669"/>
    <property type="project" value="TreeGrafter"/>
</dbReference>
<evidence type="ECO:0000256" key="1">
    <source>
        <dbReference type="ARBA" id="ARBA00010515"/>
    </source>
</evidence>
<reference evidence="3" key="2">
    <citation type="journal article" date="2023" name="Int. J. Mol. Sci.">
        <title>De Novo Assembly and Annotation of 11 Diverse Shrub Willow (Salix) Genomes Reveals Novel Gene Organization in Sex-Linked Regions.</title>
        <authorList>
            <person name="Hyden B."/>
            <person name="Feng K."/>
            <person name="Yates T.B."/>
            <person name="Jawdy S."/>
            <person name="Cereghino C."/>
            <person name="Smart L.B."/>
            <person name="Muchero W."/>
        </authorList>
    </citation>
    <scope>NUCLEOTIDE SEQUENCE</scope>
    <source>
        <tissue evidence="3">Shoot tip</tissue>
    </source>
</reference>
<dbReference type="GO" id="GO:0009860">
    <property type="term" value="P:pollen tube growth"/>
    <property type="evidence" value="ECO:0007669"/>
    <property type="project" value="TreeGrafter"/>
</dbReference>
<evidence type="ECO:0000313" key="4">
    <source>
        <dbReference type="Proteomes" id="UP001151752"/>
    </source>
</evidence>
<keyword evidence="4" id="KW-1185">Reference proteome</keyword>
<name>A0A9Q0ZL86_9ROSI</name>
<reference evidence="3" key="1">
    <citation type="submission" date="2022-11" db="EMBL/GenBank/DDBJ databases">
        <authorList>
            <person name="Hyden B.L."/>
            <person name="Feng K."/>
            <person name="Yates T."/>
            <person name="Jawdy S."/>
            <person name="Smart L.B."/>
            <person name="Muchero W."/>
        </authorList>
    </citation>
    <scope>NUCLEOTIDE SEQUENCE</scope>
    <source>
        <tissue evidence="3">Shoot tip</tissue>
    </source>
</reference>